<protein>
    <submittedName>
        <fullName evidence="2">Sel1 repeat family protein</fullName>
    </submittedName>
</protein>
<dbReference type="SMART" id="SM00671">
    <property type="entry name" value="SEL1"/>
    <property type="match status" value="3"/>
</dbReference>
<dbReference type="InterPro" id="IPR050767">
    <property type="entry name" value="Sel1_AlgK"/>
</dbReference>
<dbReference type="Gene3D" id="1.25.40.10">
    <property type="entry name" value="Tetratricopeptide repeat domain"/>
    <property type="match status" value="2"/>
</dbReference>
<proteinExistence type="predicted"/>
<accession>A0ABR9R498</accession>
<keyword evidence="3" id="KW-1185">Reference proteome</keyword>
<evidence type="ECO:0000256" key="1">
    <source>
        <dbReference type="SAM" id="Phobius"/>
    </source>
</evidence>
<evidence type="ECO:0000313" key="3">
    <source>
        <dbReference type="Proteomes" id="UP000768567"/>
    </source>
</evidence>
<keyword evidence="1" id="KW-0812">Transmembrane</keyword>
<keyword evidence="1" id="KW-1133">Transmembrane helix</keyword>
<organism evidence="2 3">
    <name type="scientific">Gemmiger gallinarum</name>
    <dbReference type="NCBI Taxonomy" id="2779354"/>
    <lineage>
        <taxon>Bacteria</taxon>
        <taxon>Bacillati</taxon>
        <taxon>Bacillota</taxon>
        <taxon>Clostridia</taxon>
        <taxon>Eubacteriales</taxon>
        <taxon>Gemmiger</taxon>
    </lineage>
</organism>
<feature type="transmembrane region" description="Helical" evidence="1">
    <location>
        <begin position="108"/>
        <end position="127"/>
    </location>
</feature>
<dbReference type="InterPro" id="IPR011990">
    <property type="entry name" value="TPR-like_helical_dom_sf"/>
</dbReference>
<keyword evidence="1" id="KW-0472">Membrane</keyword>
<dbReference type="PANTHER" id="PTHR11102:SF160">
    <property type="entry name" value="ERAD-ASSOCIATED E3 UBIQUITIN-PROTEIN LIGASE COMPONENT HRD3"/>
    <property type="match status" value="1"/>
</dbReference>
<sequence length="488" mass="53503">MNRDKAYILDTIDEYRRSASAQDTGEYFEPVFLSFPQKVTIKCPHCGKNQKIDGVTLWPNGGMMGVDDLPADDISIIANCSGCGTRIAMSRNSVKKSMEARGSMMRTLVLLVIILAVALGVGGFTLFKVQSEKYFREGSTALRSQQYEQAVEALTKASDWGSADALYLLSECYRSGNGVSADEAMADELFAKALEKGSGYAVYDQAMKNFDTYIETADQTALNDCIEGLQESDAPDAKYQLSLLTRSGIGVKVDTEQADSLLREAAEAGSVDALCDMAQVLMYEQGAQTALDFLYDYGDPDDPDIMAAEGYVRLFSDSSSGTTLLNQAAEAGSSWANYYWGEIYYNSLLTGTSRDVDTAQSYFQAASDAGNYRGRYELALCLSVRGDTENAVAMATECYNRGYGEAGCVIAGNMSDDTKKLDYMNQAADLNYAPAEVWMAWYYHDKDQGKCETYLQRAYLHGARYEANAAAQDYFDTGIDYFGSSTLN</sequence>
<gene>
    <name evidence="2" type="ORF">INF35_09235</name>
</gene>
<dbReference type="EMBL" id="JADCKC010000002">
    <property type="protein sequence ID" value="MBE5037966.1"/>
    <property type="molecule type" value="Genomic_DNA"/>
</dbReference>
<dbReference type="InterPro" id="IPR006597">
    <property type="entry name" value="Sel1-like"/>
</dbReference>
<dbReference type="PANTHER" id="PTHR11102">
    <property type="entry name" value="SEL-1-LIKE PROTEIN"/>
    <property type="match status" value="1"/>
</dbReference>
<dbReference type="Pfam" id="PF08238">
    <property type="entry name" value="Sel1"/>
    <property type="match status" value="3"/>
</dbReference>
<dbReference type="RefSeq" id="WP_193501699.1">
    <property type="nucleotide sequence ID" value="NZ_JADCKC010000002.1"/>
</dbReference>
<dbReference type="SUPFAM" id="SSF81901">
    <property type="entry name" value="HCP-like"/>
    <property type="match status" value="2"/>
</dbReference>
<comment type="caution">
    <text evidence="2">The sequence shown here is derived from an EMBL/GenBank/DDBJ whole genome shotgun (WGS) entry which is preliminary data.</text>
</comment>
<name>A0ABR9R498_9FIRM</name>
<reference evidence="2 3" key="1">
    <citation type="submission" date="2020-10" db="EMBL/GenBank/DDBJ databases">
        <title>ChiBAC.</title>
        <authorList>
            <person name="Zenner C."/>
            <person name="Hitch T.C.A."/>
            <person name="Clavel T."/>
        </authorList>
    </citation>
    <scope>NUCLEOTIDE SEQUENCE [LARGE SCALE GENOMIC DNA]</scope>
    <source>
        <strain evidence="2 3">DSM 109015</strain>
    </source>
</reference>
<dbReference type="Proteomes" id="UP000768567">
    <property type="component" value="Unassembled WGS sequence"/>
</dbReference>
<evidence type="ECO:0000313" key="2">
    <source>
        <dbReference type="EMBL" id="MBE5037966.1"/>
    </source>
</evidence>